<dbReference type="InterPro" id="IPR003593">
    <property type="entry name" value="AAA+_ATPase"/>
</dbReference>
<feature type="region of interest" description="Disordered" evidence="1">
    <location>
        <begin position="27"/>
        <end position="57"/>
    </location>
</feature>
<dbReference type="InterPro" id="IPR003959">
    <property type="entry name" value="ATPase_AAA_core"/>
</dbReference>
<dbReference type="Pfam" id="PF22942">
    <property type="entry name" value="DUF7025"/>
    <property type="match status" value="1"/>
</dbReference>
<keyword evidence="3" id="KW-0378">Hydrolase</keyword>
<evidence type="ECO:0000256" key="1">
    <source>
        <dbReference type="SAM" id="MobiDB-lite"/>
    </source>
</evidence>
<sequence length="724" mass="81054">MATLNTDAWAVRAPTFKAHTLDGSAVPESACTSLSSPLHQTTPPTSPVDSDSFTSEGENQEITLAQRLVSAVENLITAKLADDSSSGGKDTDAECKKPQPSRASTLAYKRVEEAWDDKTYKYKIVEATKSGVGDLDQYVFVVRDRIDRRTQDTTSFVDIKSTSLRDIVRGACCNIRGVSLAKDTPSVEQNVLFHVRHVLKSRHSKAIEDEDGEIHNHLGLLVDYLEITFRSTEEHLSALLAKHEITYDLLWALFEPNTEVYTTCRGTDAPRCVLYNHCEEREEMDGSKFMHLETRFLSSDGKCLGEATSNSKIPFFRGGKKIEFLPAYPLQYHPSRERVAQELIGCGRRFASLIGIHHQQYEGKAFSYDDKGEIVKRHVKGRIMIDAICFEEQNPDHPFPRVRKTEPRDPITDPIGSLGLTNLDPSQLEESDFIICGPTVFGFCLSSKAFLEFAVANITEIPWSPSSFKDVKIPESQKKPIWALTKAYLDRDESDGFRDLVQGKGRGINFLLYGPPGVGKTLTAETIAETYRIPLYTVPAGQIGVDPVKVERILTSIFKIASRWKAILLLDEADVFLAQRSNDPHLNALVSVFLRELEQYDGILFLTTNRVQSFDEAVISRIHLALQYNPLGRDAREAVWKFFLGQANTRHGSPDCPQDAVDKLAEKELNGREIRNAVFVARSMAQYEGTVVCATHLKESISAREQFQRDFQGAGAVDNLNSYF</sequence>
<name>A0A9P8VX84_9HYPO</name>
<accession>A0A9P8VX84</accession>
<protein>
    <submittedName>
        <fullName evidence="3">P-loop containing nucleoside triphosphate hydrolase protein</fullName>
    </submittedName>
</protein>
<reference evidence="3 4" key="1">
    <citation type="journal article" date="2021" name="Nat. Commun.">
        <title>Genetic determinants of endophytism in the Arabidopsis root mycobiome.</title>
        <authorList>
            <person name="Mesny F."/>
            <person name="Miyauchi S."/>
            <person name="Thiergart T."/>
            <person name="Pickel B."/>
            <person name="Atanasova L."/>
            <person name="Karlsson M."/>
            <person name="Huettel B."/>
            <person name="Barry K.W."/>
            <person name="Haridas S."/>
            <person name="Chen C."/>
            <person name="Bauer D."/>
            <person name="Andreopoulos W."/>
            <person name="Pangilinan J."/>
            <person name="LaButti K."/>
            <person name="Riley R."/>
            <person name="Lipzen A."/>
            <person name="Clum A."/>
            <person name="Drula E."/>
            <person name="Henrissat B."/>
            <person name="Kohler A."/>
            <person name="Grigoriev I.V."/>
            <person name="Martin F.M."/>
            <person name="Hacquard S."/>
        </authorList>
    </citation>
    <scope>NUCLEOTIDE SEQUENCE [LARGE SCALE GENOMIC DNA]</scope>
    <source>
        <strain evidence="3 4">MPI-CAGE-CH-0241</strain>
    </source>
</reference>
<dbReference type="PANTHER" id="PTHR46411:SF3">
    <property type="entry name" value="AAA+ ATPASE DOMAIN-CONTAINING PROTEIN"/>
    <property type="match status" value="1"/>
</dbReference>
<feature type="compositionally biased region" description="Polar residues" evidence="1">
    <location>
        <begin position="30"/>
        <end position="57"/>
    </location>
</feature>
<dbReference type="InterPro" id="IPR027417">
    <property type="entry name" value="P-loop_NTPase"/>
</dbReference>
<feature type="domain" description="AAA+ ATPase" evidence="2">
    <location>
        <begin position="506"/>
        <end position="631"/>
    </location>
</feature>
<organism evidence="3 4">
    <name type="scientific">Thelonectria olida</name>
    <dbReference type="NCBI Taxonomy" id="1576542"/>
    <lineage>
        <taxon>Eukaryota</taxon>
        <taxon>Fungi</taxon>
        <taxon>Dikarya</taxon>
        <taxon>Ascomycota</taxon>
        <taxon>Pezizomycotina</taxon>
        <taxon>Sordariomycetes</taxon>
        <taxon>Hypocreomycetidae</taxon>
        <taxon>Hypocreales</taxon>
        <taxon>Nectriaceae</taxon>
        <taxon>Thelonectria</taxon>
    </lineage>
</organism>
<dbReference type="Proteomes" id="UP000777438">
    <property type="component" value="Unassembled WGS sequence"/>
</dbReference>
<dbReference type="GO" id="GO:0005524">
    <property type="term" value="F:ATP binding"/>
    <property type="evidence" value="ECO:0007669"/>
    <property type="project" value="InterPro"/>
</dbReference>
<evidence type="ECO:0000259" key="2">
    <source>
        <dbReference type="SMART" id="SM00382"/>
    </source>
</evidence>
<dbReference type="SMART" id="SM00382">
    <property type="entry name" value="AAA"/>
    <property type="match status" value="1"/>
</dbReference>
<dbReference type="EMBL" id="JAGPYM010000024">
    <property type="protein sequence ID" value="KAH6881134.1"/>
    <property type="molecule type" value="Genomic_DNA"/>
</dbReference>
<comment type="caution">
    <text evidence="3">The sequence shown here is derived from an EMBL/GenBank/DDBJ whole genome shotgun (WGS) entry which is preliminary data.</text>
</comment>
<evidence type="ECO:0000313" key="3">
    <source>
        <dbReference type="EMBL" id="KAH6881134.1"/>
    </source>
</evidence>
<dbReference type="GO" id="GO:0016887">
    <property type="term" value="F:ATP hydrolysis activity"/>
    <property type="evidence" value="ECO:0007669"/>
    <property type="project" value="InterPro"/>
</dbReference>
<dbReference type="PANTHER" id="PTHR46411">
    <property type="entry name" value="FAMILY ATPASE, PUTATIVE-RELATED"/>
    <property type="match status" value="1"/>
</dbReference>
<feature type="region of interest" description="Disordered" evidence="1">
    <location>
        <begin position="81"/>
        <end position="101"/>
    </location>
</feature>
<dbReference type="Gene3D" id="3.40.50.300">
    <property type="entry name" value="P-loop containing nucleotide triphosphate hydrolases"/>
    <property type="match status" value="1"/>
</dbReference>
<dbReference type="CDD" id="cd19481">
    <property type="entry name" value="RecA-like_protease"/>
    <property type="match status" value="1"/>
</dbReference>
<dbReference type="OrthoDB" id="10042665at2759"/>
<evidence type="ECO:0000313" key="4">
    <source>
        <dbReference type="Proteomes" id="UP000777438"/>
    </source>
</evidence>
<dbReference type="InterPro" id="IPR054289">
    <property type="entry name" value="DUF7025"/>
</dbReference>
<gene>
    <name evidence="3" type="ORF">B0T10DRAFT_494878</name>
</gene>
<dbReference type="SUPFAM" id="SSF52540">
    <property type="entry name" value="P-loop containing nucleoside triphosphate hydrolases"/>
    <property type="match status" value="1"/>
</dbReference>
<keyword evidence="4" id="KW-1185">Reference proteome</keyword>
<proteinExistence type="predicted"/>
<dbReference type="Pfam" id="PF00004">
    <property type="entry name" value="AAA"/>
    <property type="match status" value="1"/>
</dbReference>
<dbReference type="AlphaFoldDB" id="A0A9P8VX84"/>